<proteinExistence type="inferred from homology"/>
<evidence type="ECO:0000259" key="18">
    <source>
        <dbReference type="PROSITE" id="PS50846"/>
    </source>
</evidence>
<comment type="catalytic activity">
    <reaction evidence="16">
        <text>Cu(2+)(in) + ATP + H2O = Cu(2+)(out) + ADP + phosphate + H(+)</text>
        <dbReference type="Rhea" id="RHEA:10376"/>
        <dbReference type="ChEBI" id="CHEBI:15377"/>
        <dbReference type="ChEBI" id="CHEBI:15378"/>
        <dbReference type="ChEBI" id="CHEBI:29036"/>
        <dbReference type="ChEBI" id="CHEBI:30616"/>
        <dbReference type="ChEBI" id="CHEBI:43474"/>
        <dbReference type="ChEBI" id="CHEBI:456216"/>
        <dbReference type="EC" id="7.2.2.9"/>
    </reaction>
</comment>
<dbReference type="PRINTS" id="PR00119">
    <property type="entry name" value="CATATPASE"/>
</dbReference>
<comment type="subcellular location">
    <subcellularLocation>
        <location evidence="1">Cell membrane</location>
        <topology evidence="1">Multi-pass membrane protein</topology>
    </subcellularLocation>
</comment>
<evidence type="ECO:0000256" key="9">
    <source>
        <dbReference type="ARBA" id="ARBA00022840"/>
    </source>
</evidence>
<dbReference type="Pfam" id="PF00403">
    <property type="entry name" value="HMA"/>
    <property type="match status" value="1"/>
</dbReference>
<dbReference type="GO" id="GO:0016887">
    <property type="term" value="F:ATP hydrolysis activity"/>
    <property type="evidence" value="ECO:0007669"/>
    <property type="project" value="InterPro"/>
</dbReference>
<dbReference type="FunFam" id="2.70.150.10:FF:000002">
    <property type="entry name" value="Copper-transporting ATPase 1, putative"/>
    <property type="match status" value="1"/>
</dbReference>
<evidence type="ECO:0000256" key="7">
    <source>
        <dbReference type="ARBA" id="ARBA00022723"/>
    </source>
</evidence>
<evidence type="ECO:0000313" key="20">
    <source>
        <dbReference type="Proteomes" id="UP000254055"/>
    </source>
</evidence>
<keyword evidence="12 17" id="KW-1133">Transmembrane helix</keyword>
<keyword evidence="13" id="KW-0406">Ion transport</keyword>
<keyword evidence="10" id="KW-0460">Magnesium</keyword>
<evidence type="ECO:0000256" key="10">
    <source>
        <dbReference type="ARBA" id="ARBA00022842"/>
    </source>
</evidence>
<protein>
    <recommendedName>
        <fullName evidence="15">P-type Cu(2+) transporter</fullName>
        <ecNumber evidence="15">7.2.2.9</ecNumber>
    </recommendedName>
</protein>
<feature type="transmembrane region" description="Helical" evidence="17">
    <location>
        <begin position="236"/>
        <end position="257"/>
    </location>
</feature>
<keyword evidence="19" id="KW-0378">Hydrolase</keyword>
<dbReference type="InterPro" id="IPR021993">
    <property type="entry name" value="ATPase-cat-bd"/>
</dbReference>
<dbReference type="InterPro" id="IPR044492">
    <property type="entry name" value="P_typ_ATPase_HD_dom"/>
</dbReference>
<keyword evidence="14 17" id="KW-0472">Membrane</keyword>
<evidence type="ECO:0000256" key="8">
    <source>
        <dbReference type="ARBA" id="ARBA00022741"/>
    </source>
</evidence>
<sequence>MGVEYPYGFQAADCPADRLRVQSLPMKKTCFHCGLDVPDNVSLPVVYEGESHDTCCVGCQAVAQSIIDAGLGNYYKQRTADAERAALPPQEILDRLKLYDMPEVQAGFVETAADGAREAVLMLGGITCAACVWLIEQQLLRTEGVLRADLNYSTRRVRIVWDNDKVSLSDILLLIQKTGYTAVPYDAHKMEEQMQAERKQALIRLAVAGLSMMQTMMFAVPTYLYGNEIEPLYLGVLHWGAFLMVLPAMFYSAVPFYKGFWRDLKNRRMGMDTPVAIAISLTFLAGVYGLISNAGQGMYFESVAMFVFFLLGGRYMEQIARRKAGDAAERLVKLVPAFCHKLPNYPENDTAEEAAVVQLKTGDVVAVYPGEVIPVDGTVLAGESEVNEAMLTGESLPVLKQQNAKVTAGTLNTLSPLVVCTDQVGGDTRLSHIVKLLDRALAQKPRLAEMADKYASTFVSGLLIAAVPVFIGWTIYAGPFQALWITVSLLVITCPCALSLATPTALAASMGMLASDGILVSGSRSLETLSQIDDVVFDKTGTLTKGTLAVTRAIALGRLKTEEAAAIAKALESQSEHPIAKAIIRYADQVGGNLTALQAGQRVNHVGKGVSASLTVNGETQIWALGTADFVAGIAGVPLPTEHIEHSGSIVYLGNEQGFQTAFLLEDEIKESVADMIAALKKQGMRLHLLSGDREAAVAGLAASLGLDTYRAEALPEDKLAYVETLQRQQRKVLMVGDGINDAPVLAQADVSVAVAGGADVAREGADVILLNDDMRVLPITINQARRTRLIIRQNLIWASVYNLIVIPLAVFGYVTPWIAALGMSLSSLLVVANALRLLKKKPSAN</sequence>
<dbReference type="CDD" id="cd00371">
    <property type="entry name" value="HMA"/>
    <property type="match status" value="1"/>
</dbReference>
<dbReference type="InterPro" id="IPR027256">
    <property type="entry name" value="P-typ_ATPase_IB"/>
</dbReference>
<dbReference type="Gene3D" id="3.40.50.1000">
    <property type="entry name" value="HAD superfamily/HAD-like"/>
    <property type="match status" value="1"/>
</dbReference>
<dbReference type="GO" id="GO:0005524">
    <property type="term" value="F:ATP binding"/>
    <property type="evidence" value="ECO:0007669"/>
    <property type="project" value="UniProtKB-UniRule"/>
</dbReference>
<dbReference type="PROSITE" id="PS50846">
    <property type="entry name" value="HMA_2"/>
    <property type="match status" value="1"/>
</dbReference>
<dbReference type="PRINTS" id="PR00943">
    <property type="entry name" value="CUATPASE"/>
</dbReference>
<dbReference type="InterPro" id="IPR008250">
    <property type="entry name" value="ATPase_P-typ_transduc_dom_A_sf"/>
</dbReference>
<feature type="transmembrane region" description="Helical" evidence="17">
    <location>
        <begin position="454"/>
        <end position="476"/>
    </location>
</feature>
<comment type="similarity">
    <text evidence="2 17">Belongs to the cation transport ATPase (P-type) (TC 3.A.3) family. Type IB subfamily.</text>
</comment>
<dbReference type="Gene3D" id="2.70.150.10">
    <property type="entry name" value="Calcium-transporting ATPase, cytoplasmic transduction domain A"/>
    <property type="match status" value="1"/>
</dbReference>
<keyword evidence="6 17" id="KW-0812">Transmembrane</keyword>
<dbReference type="Gene3D" id="3.30.70.100">
    <property type="match status" value="1"/>
</dbReference>
<name>A0A378WTB8_9NEIS</name>
<organism evidence="19 20">
    <name type="scientific">Neisseria zoodegmatis</name>
    <dbReference type="NCBI Taxonomy" id="326523"/>
    <lineage>
        <taxon>Bacteria</taxon>
        <taxon>Pseudomonadati</taxon>
        <taxon>Pseudomonadota</taxon>
        <taxon>Betaproteobacteria</taxon>
        <taxon>Neisseriales</taxon>
        <taxon>Neisseriaceae</taxon>
        <taxon>Neisseria</taxon>
    </lineage>
</organism>
<dbReference type="EC" id="7.2.2.9" evidence="15"/>
<keyword evidence="5" id="KW-0597">Phosphoprotein</keyword>
<dbReference type="InterPro" id="IPR023298">
    <property type="entry name" value="ATPase_P-typ_TM_dom_sf"/>
</dbReference>
<evidence type="ECO:0000256" key="17">
    <source>
        <dbReference type="RuleBase" id="RU362081"/>
    </source>
</evidence>
<keyword evidence="7 17" id="KW-0479">Metal-binding</keyword>
<dbReference type="Gene3D" id="3.40.1110.10">
    <property type="entry name" value="Calcium-transporting ATPase, cytoplasmic domain N"/>
    <property type="match status" value="1"/>
</dbReference>
<feature type="transmembrane region" description="Helical" evidence="17">
    <location>
        <begin position="821"/>
        <end position="839"/>
    </location>
</feature>
<evidence type="ECO:0000256" key="4">
    <source>
        <dbReference type="ARBA" id="ARBA00022475"/>
    </source>
</evidence>
<feature type="transmembrane region" description="Helical" evidence="17">
    <location>
        <begin position="202"/>
        <end position="224"/>
    </location>
</feature>
<feature type="transmembrane region" description="Helical" evidence="17">
    <location>
        <begin position="796"/>
        <end position="815"/>
    </location>
</feature>
<evidence type="ECO:0000256" key="14">
    <source>
        <dbReference type="ARBA" id="ARBA00023136"/>
    </source>
</evidence>
<feature type="transmembrane region" description="Helical" evidence="17">
    <location>
        <begin position="482"/>
        <end position="502"/>
    </location>
</feature>
<dbReference type="FunFam" id="3.30.70.100:FF:000005">
    <property type="entry name" value="Copper-exporting P-type ATPase A"/>
    <property type="match status" value="1"/>
</dbReference>
<evidence type="ECO:0000256" key="1">
    <source>
        <dbReference type="ARBA" id="ARBA00004651"/>
    </source>
</evidence>
<keyword evidence="3" id="KW-0813">Transport</keyword>
<dbReference type="PANTHER" id="PTHR43520">
    <property type="entry name" value="ATP7, ISOFORM B"/>
    <property type="match status" value="1"/>
</dbReference>
<dbReference type="PANTHER" id="PTHR43520:SF5">
    <property type="entry name" value="CATION-TRANSPORTING P-TYPE ATPASE-RELATED"/>
    <property type="match status" value="1"/>
</dbReference>
<feature type="domain" description="HMA" evidence="18">
    <location>
        <begin position="117"/>
        <end position="183"/>
    </location>
</feature>
<evidence type="ECO:0000256" key="3">
    <source>
        <dbReference type="ARBA" id="ARBA00022448"/>
    </source>
</evidence>
<dbReference type="InterPro" id="IPR036163">
    <property type="entry name" value="HMA_dom_sf"/>
</dbReference>
<dbReference type="Pfam" id="PF00702">
    <property type="entry name" value="Hydrolase"/>
    <property type="match status" value="1"/>
</dbReference>
<dbReference type="GO" id="GO:0043682">
    <property type="term" value="F:P-type divalent copper transporter activity"/>
    <property type="evidence" value="ECO:0007669"/>
    <property type="project" value="UniProtKB-EC"/>
</dbReference>
<dbReference type="CDD" id="cd02079">
    <property type="entry name" value="P-type_ATPase_HM"/>
    <property type="match status" value="1"/>
</dbReference>
<dbReference type="NCBIfam" id="TIGR01494">
    <property type="entry name" value="ATPase_P-type"/>
    <property type="match status" value="1"/>
</dbReference>
<dbReference type="AlphaFoldDB" id="A0A378WTB8"/>
<dbReference type="SFLD" id="SFLDG00002">
    <property type="entry name" value="C1.7:_P-type_atpase_like"/>
    <property type="match status" value="1"/>
</dbReference>
<feature type="transmembrane region" description="Helical" evidence="17">
    <location>
        <begin position="297"/>
        <end position="316"/>
    </location>
</feature>
<keyword evidence="9 17" id="KW-0067">ATP-binding</keyword>
<dbReference type="GO" id="GO:0005507">
    <property type="term" value="F:copper ion binding"/>
    <property type="evidence" value="ECO:0007669"/>
    <property type="project" value="TreeGrafter"/>
</dbReference>
<dbReference type="InterPro" id="IPR018303">
    <property type="entry name" value="ATPase_P-typ_P_site"/>
</dbReference>
<dbReference type="InterPro" id="IPR023214">
    <property type="entry name" value="HAD_sf"/>
</dbReference>
<dbReference type="Pfam" id="PF12156">
    <property type="entry name" value="ATPase-cat_bd"/>
    <property type="match status" value="1"/>
</dbReference>
<dbReference type="InterPro" id="IPR001757">
    <property type="entry name" value="P_typ_ATPase"/>
</dbReference>
<dbReference type="SUPFAM" id="SSF81653">
    <property type="entry name" value="Calcium ATPase, transduction domain A"/>
    <property type="match status" value="1"/>
</dbReference>
<dbReference type="SFLD" id="SFLDF00027">
    <property type="entry name" value="p-type_atpase"/>
    <property type="match status" value="1"/>
</dbReference>
<accession>A0A378WTB8</accession>
<feature type="transmembrane region" description="Helical" evidence="17">
    <location>
        <begin position="269"/>
        <end position="291"/>
    </location>
</feature>
<evidence type="ECO:0000256" key="2">
    <source>
        <dbReference type="ARBA" id="ARBA00006024"/>
    </source>
</evidence>
<keyword evidence="8 17" id="KW-0547">Nucleotide-binding</keyword>
<dbReference type="Pfam" id="PF00122">
    <property type="entry name" value="E1-E2_ATPase"/>
    <property type="match status" value="1"/>
</dbReference>
<evidence type="ECO:0000256" key="12">
    <source>
        <dbReference type="ARBA" id="ARBA00022989"/>
    </source>
</evidence>
<evidence type="ECO:0000256" key="16">
    <source>
        <dbReference type="ARBA" id="ARBA00047424"/>
    </source>
</evidence>
<dbReference type="InterPro" id="IPR059000">
    <property type="entry name" value="ATPase_P-type_domA"/>
</dbReference>
<dbReference type="NCBIfam" id="TIGR01511">
    <property type="entry name" value="ATPase-IB1_Cu"/>
    <property type="match status" value="1"/>
</dbReference>
<dbReference type="SUPFAM" id="SSF81665">
    <property type="entry name" value="Calcium ATPase, transmembrane domain M"/>
    <property type="match status" value="1"/>
</dbReference>
<dbReference type="SUPFAM" id="SSF55008">
    <property type="entry name" value="HMA, heavy metal-associated domain"/>
    <property type="match status" value="1"/>
</dbReference>
<dbReference type="NCBIfam" id="TIGR01525">
    <property type="entry name" value="ATPase-IB_hvy"/>
    <property type="match status" value="1"/>
</dbReference>
<gene>
    <name evidence="19" type="primary">copA_2</name>
    <name evidence="19" type="ORF">NCTC12229_01985</name>
</gene>
<keyword evidence="11" id="KW-1278">Translocase</keyword>
<keyword evidence="4 17" id="KW-1003">Cell membrane</keyword>
<dbReference type="InterPro" id="IPR023299">
    <property type="entry name" value="ATPase_P-typ_cyto_dom_N"/>
</dbReference>
<dbReference type="Proteomes" id="UP000254055">
    <property type="component" value="Unassembled WGS sequence"/>
</dbReference>
<reference evidence="19 20" key="1">
    <citation type="submission" date="2018-06" db="EMBL/GenBank/DDBJ databases">
        <authorList>
            <consortium name="Pathogen Informatics"/>
            <person name="Doyle S."/>
        </authorList>
    </citation>
    <scope>NUCLEOTIDE SEQUENCE [LARGE SCALE GENOMIC DNA]</scope>
    <source>
        <strain evidence="19 20">NCTC12229</strain>
    </source>
</reference>
<dbReference type="InterPro" id="IPR006121">
    <property type="entry name" value="HMA_dom"/>
</dbReference>
<dbReference type="PROSITE" id="PS00154">
    <property type="entry name" value="ATPASE_E1_E2"/>
    <property type="match status" value="1"/>
</dbReference>
<evidence type="ECO:0000313" key="19">
    <source>
        <dbReference type="EMBL" id="SUA44488.1"/>
    </source>
</evidence>
<evidence type="ECO:0000256" key="5">
    <source>
        <dbReference type="ARBA" id="ARBA00022553"/>
    </source>
</evidence>
<evidence type="ECO:0000256" key="11">
    <source>
        <dbReference type="ARBA" id="ARBA00022967"/>
    </source>
</evidence>
<dbReference type="GO" id="GO:0005886">
    <property type="term" value="C:plasma membrane"/>
    <property type="evidence" value="ECO:0007669"/>
    <property type="project" value="UniProtKB-SubCell"/>
</dbReference>
<dbReference type="SUPFAM" id="SSF56784">
    <property type="entry name" value="HAD-like"/>
    <property type="match status" value="1"/>
</dbReference>
<dbReference type="EMBL" id="UGRS01000002">
    <property type="protein sequence ID" value="SUA44488.1"/>
    <property type="molecule type" value="Genomic_DNA"/>
</dbReference>
<dbReference type="SFLD" id="SFLDS00003">
    <property type="entry name" value="Haloacid_Dehalogenase"/>
    <property type="match status" value="1"/>
</dbReference>
<evidence type="ECO:0000256" key="13">
    <source>
        <dbReference type="ARBA" id="ARBA00023065"/>
    </source>
</evidence>
<dbReference type="GO" id="GO:0055070">
    <property type="term" value="P:copper ion homeostasis"/>
    <property type="evidence" value="ECO:0007669"/>
    <property type="project" value="TreeGrafter"/>
</dbReference>
<dbReference type="InterPro" id="IPR036412">
    <property type="entry name" value="HAD-like_sf"/>
</dbReference>
<evidence type="ECO:0000256" key="15">
    <source>
        <dbReference type="ARBA" id="ARBA00038904"/>
    </source>
</evidence>
<evidence type="ECO:0000256" key="6">
    <source>
        <dbReference type="ARBA" id="ARBA00022692"/>
    </source>
</evidence>